<organism evidence="2 3">
    <name type="scientific">Vreelandella lionensis</name>
    <dbReference type="NCBI Taxonomy" id="1144478"/>
    <lineage>
        <taxon>Bacteria</taxon>
        <taxon>Pseudomonadati</taxon>
        <taxon>Pseudomonadota</taxon>
        <taxon>Gammaproteobacteria</taxon>
        <taxon>Oceanospirillales</taxon>
        <taxon>Halomonadaceae</taxon>
        <taxon>Vreelandella</taxon>
    </lineage>
</organism>
<feature type="transmembrane region" description="Helical" evidence="1">
    <location>
        <begin position="42"/>
        <end position="62"/>
    </location>
</feature>
<keyword evidence="1" id="KW-0812">Transmembrane</keyword>
<dbReference type="Proteomes" id="UP001614338">
    <property type="component" value="Unassembled WGS sequence"/>
</dbReference>
<evidence type="ECO:0008006" key="4">
    <source>
        <dbReference type="Google" id="ProtNLM"/>
    </source>
</evidence>
<keyword evidence="1" id="KW-1133">Transmembrane helix</keyword>
<evidence type="ECO:0000256" key="1">
    <source>
        <dbReference type="SAM" id="Phobius"/>
    </source>
</evidence>
<evidence type="ECO:0000313" key="3">
    <source>
        <dbReference type="Proteomes" id="UP001614338"/>
    </source>
</evidence>
<protein>
    <recommendedName>
        <fullName evidence="4">VanZ-like domain-containing protein</fullName>
    </recommendedName>
</protein>
<sequence length="122" mass="13316">MNVSPFLTSRQKGWKEIIPKSMAIPKDSIMIINIPIGYAKCLSFKVSIVLISLLSILLWVVGEQYIEVTIAILSVMANGMSQFLRCCFSASALKVFENDLIDMLDALGAAGVGTLMVLYLLG</sequence>
<name>A0ABW8BX58_9GAMM</name>
<keyword evidence="3" id="KW-1185">Reference proteome</keyword>
<dbReference type="RefSeq" id="WP_281997895.1">
    <property type="nucleotide sequence ID" value="NZ_JBITWC010000039.1"/>
</dbReference>
<accession>A0ABW8BX58</accession>
<comment type="caution">
    <text evidence="2">The sequence shown here is derived from an EMBL/GenBank/DDBJ whole genome shotgun (WGS) entry which is preliminary data.</text>
</comment>
<feature type="transmembrane region" description="Helical" evidence="1">
    <location>
        <begin position="100"/>
        <end position="121"/>
    </location>
</feature>
<gene>
    <name evidence="2" type="ORF">ACIGG6_17605</name>
</gene>
<evidence type="ECO:0000313" key="2">
    <source>
        <dbReference type="EMBL" id="MFI8751801.1"/>
    </source>
</evidence>
<reference evidence="2 3" key="1">
    <citation type="submission" date="2024-10" db="EMBL/GenBank/DDBJ databases">
        <title>The Natural Products Discovery Center: Release of the First 8490 Sequenced Strains for Exploring Actinobacteria Biosynthetic Diversity.</title>
        <authorList>
            <person name="Kalkreuter E."/>
            <person name="Kautsar S.A."/>
            <person name="Yang D."/>
            <person name="Bader C.D."/>
            <person name="Teijaro C.N."/>
            <person name="Fluegel L."/>
            <person name="Davis C.M."/>
            <person name="Simpson J.R."/>
            <person name="Lauterbach L."/>
            <person name="Steele A.D."/>
            <person name="Gui C."/>
            <person name="Meng S."/>
            <person name="Li G."/>
            <person name="Viehrig K."/>
            <person name="Ye F."/>
            <person name="Su P."/>
            <person name="Kiefer A.F."/>
            <person name="Nichols A."/>
            <person name="Cepeda A.J."/>
            <person name="Yan W."/>
            <person name="Fan B."/>
            <person name="Jiang Y."/>
            <person name="Adhikari A."/>
            <person name="Zheng C.-J."/>
            <person name="Schuster L."/>
            <person name="Cowan T.M."/>
            <person name="Smanski M.J."/>
            <person name="Chevrette M.G."/>
            <person name="De Carvalho L.P.S."/>
            <person name="Shen B."/>
        </authorList>
    </citation>
    <scope>NUCLEOTIDE SEQUENCE [LARGE SCALE GENOMIC DNA]</scope>
    <source>
        <strain evidence="2 3">NPDC077409</strain>
    </source>
</reference>
<proteinExistence type="predicted"/>
<keyword evidence="1" id="KW-0472">Membrane</keyword>
<dbReference type="EMBL" id="JBITWC010000039">
    <property type="protein sequence ID" value="MFI8751801.1"/>
    <property type="molecule type" value="Genomic_DNA"/>
</dbReference>